<dbReference type="Proteomes" id="UP001218218">
    <property type="component" value="Unassembled WGS sequence"/>
</dbReference>
<reference evidence="1" key="1">
    <citation type="submission" date="2023-03" db="EMBL/GenBank/DDBJ databases">
        <title>Massive genome expansion in bonnet fungi (Mycena s.s.) driven by repeated elements and novel gene families across ecological guilds.</title>
        <authorList>
            <consortium name="Lawrence Berkeley National Laboratory"/>
            <person name="Harder C.B."/>
            <person name="Miyauchi S."/>
            <person name="Viragh M."/>
            <person name="Kuo A."/>
            <person name="Thoen E."/>
            <person name="Andreopoulos B."/>
            <person name="Lu D."/>
            <person name="Skrede I."/>
            <person name="Drula E."/>
            <person name="Henrissat B."/>
            <person name="Morin E."/>
            <person name="Kohler A."/>
            <person name="Barry K."/>
            <person name="LaButti K."/>
            <person name="Morin E."/>
            <person name="Salamov A."/>
            <person name="Lipzen A."/>
            <person name="Mereny Z."/>
            <person name="Hegedus B."/>
            <person name="Baldrian P."/>
            <person name="Stursova M."/>
            <person name="Weitz H."/>
            <person name="Taylor A."/>
            <person name="Grigoriev I.V."/>
            <person name="Nagy L.G."/>
            <person name="Martin F."/>
            <person name="Kauserud H."/>
        </authorList>
    </citation>
    <scope>NUCLEOTIDE SEQUENCE</scope>
    <source>
        <strain evidence="1">CBHHK002</strain>
    </source>
</reference>
<dbReference type="EMBL" id="JARIHO010000052">
    <property type="protein sequence ID" value="KAJ7320971.1"/>
    <property type="molecule type" value="Genomic_DNA"/>
</dbReference>
<gene>
    <name evidence="1" type="ORF">DFH08DRAFT_384947</name>
</gene>
<accession>A0AAD6ZFM5</accession>
<organism evidence="1 2">
    <name type="scientific">Mycena albidolilacea</name>
    <dbReference type="NCBI Taxonomy" id="1033008"/>
    <lineage>
        <taxon>Eukaryota</taxon>
        <taxon>Fungi</taxon>
        <taxon>Dikarya</taxon>
        <taxon>Basidiomycota</taxon>
        <taxon>Agaricomycotina</taxon>
        <taxon>Agaricomycetes</taxon>
        <taxon>Agaricomycetidae</taxon>
        <taxon>Agaricales</taxon>
        <taxon>Marasmiineae</taxon>
        <taxon>Mycenaceae</taxon>
        <taxon>Mycena</taxon>
    </lineage>
</organism>
<evidence type="ECO:0000313" key="1">
    <source>
        <dbReference type="EMBL" id="KAJ7320971.1"/>
    </source>
</evidence>
<name>A0AAD6ZFM5_9AGAR</name>
<proteinExistence type="predicted"/>
<dbReference type="AlphaFoldDB" id="A0AAD6ZFM5"/>
<keyword evidence="2" id="KW-1185">Reference proteome</keyword>
<comment type="caution">
    <text evidence="1">The sequence shown here is derived from an EMBL/GenBank/DDBJ whole genome shotgun (WGS) entry which is preliminary data.</text>
</comment>
<sequence length="194" mass="21526">MHTCPPCARTLVPFIRTHDDDKSMCPSWATLYYAVILGVTFPCSTRIPRYLRSNPRGSNAGHGYPPICPFSGSLKVDLDQRTLLRLPPLSLPLTDVVFRYDRPEASSSMPTLDPHTKCHGGLSGYPKSMSAALLLAVIKPRGYAREDSKGRGGVRGSALSERDWSKRVRLPPPFHFVLSSVCPHFRRARAPRLA</sequence>
<protein>
    <submittedName>
        <fullName evidence="1">Uncharacterized protein</fullName>
    </submittedName>
</protein>
<evidence type="ECO:0000313" key="2">
    <source>
        <dbReference type="Proteomes" id="UP001218218"/>
    </source>
</evidence>